<evidence type="ECO:0000313" key="2">
    <source>
        <dbReference type="Proteomes" id="UP000821845"/>
    </source>
</evidence>
<evidence type="ECO:0000313" key="1">
    <source>
        <dbReference type="EMBL" id="KAH6948181.1"/>
    </source>
</evidence>
<dbReference type="EMBL" id="CM023481">
    <property type="protein sequence ID" value="KAH6948181.1"/>
    <property type="molecule type" value="Genomic_DNA"/>
</dbReference>
<proteinExistence type="predicted"/>
<dbReference type="Proteomes" id="UP000821845">
    <property type="component" value="Chromosome 1"/>
</dbReference>
<organism evidence="1 2">
    <name type="scientific">Hyalomma asiaticum</name>
    <name type="common">Tick</name>
    <dbReference type="NCBI Taxonomy" id="266040"/>
    <lineage>
        <taxon>Eukaryota</taxon>
        <taxon>Metazoa</taxon>
        <taxon>Ecdysozoa</taxon>
        <taxon>Arthropoda</taxon>
        <taxon>Chelicerata</taxon>
        <taxon>Arachnida</taxon>
        <taxon>Acari</taxon>
        <taxon>Parasitiformes</taxon>
        <taxon>Ixodida</taxon>
        <taxon>Ixodoidea</taxon>
        <taxon>Ixodidae</taxon>
        <taxon>Hyalomminae</taxon>
        <taxon>Hyalomma</taxon>
    </lineage>
</organism>
<name>A0ACB7TLZ2_HYAAI</name>
<accession>A0ACB7TLZ2</accession>
<comment type="caution">
    <text evidence="1">The sequence shown here is derived from an EMBL/GenBank/DDBJ whole genome shotgun (WGS) entry which is preliminary data.</text>
</comment>
<gene>
    <name evidence="1" type="ORF">HPB50_023131</name>
</gene>
<reference evidence="1" key="1">
    <citation type="submission" date="2020-05" db="EMBL/GenBank/DDBJ databases">
        <title>Large-scale comparative analyses of tick genomes elucidate their genetic diversity and vector capacities.</title>
        <authorList>
            <person name="Jia N."/>
            <person name="Wang J."/>
            <person name="Shi W."/>
            <person name="Du L."/>
            <person name="Sun Y."/>
            <person name="Zhan W."/>
            <person name="Jiang J."/>
            <person name="Wang Q."/>
            <person name="Zhang B."/>
            <person name="Ji P."/>
            <person name="Sakyi L.B."/>
            <person name="Cui X."/>
            <person name="Yuan T."/>
            <person name="Jiang B."/>
            <person name="Yang W."/>
            <person name="Lam T.T.-Y."/>
            <person name="Chang Q."/>
            <person name="Ding S."/>
            <person name="Wang X."/>
            <person name="Zhu J."/>
            <person name="Ruan X."/>
            <person name="Zhao L."/>
            <person name="Wei J."/>
            <person name="Que T."/>
            <person name="Du C."/>
            <person name="Cheng J."/>
            <person name="Dai P."/>
            <person name="Han X."/>
            <person name="Huang E."/>
            <person name="Gao Y."/>
            <person name="Liu J."/>
            <person name="Shao H."/>
            <person name="Ye R."/>
            <person name="Li L."/>
            <person name="Wei W."/>
            <person name="Wang X."/>
            <person name="Wang C."/>
            <person name="Yang T."/>
            <person name="Huo Q."/>
            <person name="Li W."/>
            <person name="Guo W."/>
            <person name="Chen H."/>
            <person name="Zhou L."/>
            <person name="Ni X."/>
            <person name="Tian J."/>
            <person name="Zhou Y."/>
            <person name="Sheng Y."/>
            <person name="Liu T."/>
            <person name="Pan Y."/>
            <person name="Xia L."/>
            <person name="Li J."/>
            <person name="Zhao F."/>
            <person name="Cao W."/>
        </authorList>
    </citation>
    <scope>NUCLEOTIDE SEQUENCE</scope>
    <source>
        <strain evidence="1">Hyas-2018</strain>
    </source>
</reference>
<sequence length="389" mass="43473">MDEIKDHNTGLGSELPYVKCAVIGGASPEENLLPCTIDKTSEIMATEAPFSAQADTEVLGKAAVESVDPSDIEDKALDFDEDKECPQYVPRKGRFYQHDDRGVGGKNGYEMLKAKREDDKRLRKQKRPWHDEGVWCHDMYHEEEQGPKTSAELVSIYGYDIRTETLPPSDRRQRHCAHDPYKCQSYWEDEEAYTANFLGFISVAVEEGGEDLSAVCVAAEPDSGTDLEGGNEATADSLEHAGQLNTAFLQEFFDEALELHPQLSWDYIEADNGINEGIRGLEHELDCGLGEEEDEDGLKGKTQQSDCEDLPKSGMFSGRLAMAHSLQTWQRATPRLDKQLISSCAVYDIHFRDCDLVKEFVHTINVDVAIIQASEFVHADKNSSCSCMM</sequence>
<keyword evidence="2" id="KW-1185">Reference proteome</keyword>
<protein>
    <submittedName>
        <fullName evidence="1">Uncharacterized protein</fullName>
    </submittedName>
</protein>